<evidence type="ECO:0000313" key="2">
    <source>
        <dbReference type="EMBL" id="VDN54336.1"/>
    </source>
</evidence>
<sequence length="259" mass="28209">MALILDYDEATLRKHMENRGLGVEMIDARIREFKQKTLPSAKYFDDQKLLHLIPGEEDDQWIFERMKMLVQRAMDSGFSMVNSRSATPKNQKISRATTSAAVAAMAAAATVAAVDSRQGKITQSRQSSPEKSSRASSRAIRHQVDGSTNSRSERDFQSKTNAASAPIASRPGSRAHGSPPPIPDSVVSSPVAIKSPASANFVRSIPHTAHAFSPSIPAKEVRESAKLRHSSTEIVIPVQRLIAHNITSPVEGYLISQAK</sequence>
<dbReference type="Proteomes" id="UP000274756">
    <property type="component" value="Unassembled WGS sequence"/>
</dbReference>
<gene>
    <name evidence="2" type="ORF">DME_LOCUS4309</name>
</gene>
<evidence type="ECO:0000313" key="4">
    <source>
        <dbReference type="Proteomes" id="UP000274756"/>
    </source>
</evidence>
<evidence type="ECO:0000313" key="5">
    <source>
        <dbReference type="WBParaSite" id="DME_0001091601-mRNA-1"/>
    </source>
</evidence>
<dbReference type="EMBL" id="UYYG01000677">
    <property type="protein sequence ID" value="VDN54336.1"/>
    <property type="molecule type" value="Genomic_DNA"/>
</dbReference>
<reference evidence="5" key="1">
    <citation type="submission" date="2017-02" db="UniProtKB">
        <authorList>
            <consortium name="WormBaseParasite"/>
        </authorList>
    </citation>
    <scope>IDENTIFICATION</scope>
</reference>
<dbReference type="AlphaFoldDB" id="A0A0N4US84"/>
<reference evidence="2 4" key="2">
    <citation type="submission" date="2018-11" db="EMBL/GenBank/DDBJ databases">
        <authorList>
            <consortium name="Pathogen Informatics"/>
        </authorList>
    </citation>
    <scope>NUCLEOTIDE SEQUENCE [LARGE SCALE GENOMIC DNA]</scope>
</reference>
<keyword evidence="4" id="KW-1185">Reference proteome</keyword>
<name>A0A0N4US84_DRAME</name>
<feature type="compositionally biased region" description="Low complexity" evidence="1">
    <location>
        <begin position="124"/>
        <end position="138"/>
    </location>
</feature>
<dbReference type="WBParaSite" id="DME_0001091601-mRNA-1">
    <property type="protein sequence ID" value="DME_0001091601-mRNA-1"/>
    <property type="gene ID" value="DME_0001091601"/>
</dbReference>
<dbReference type="InterPro" id="IPR027417">
    <property type="entry name" value="P-loop_NTPase"/>
</dbReference>
<accession>A0A0N4US84</accession>
<dbReference type="STRING" id="318479.A0A0N4US84"/>
<dbReference type="Gene3D" id="3.40.50.300">
    <property type="entry name" value="P-loop containing nucleotide triphosphate hydrolases"/>
    <property type="match status" value="1"/>
</dbReference>
<dbReference type="OrthoDB" id="442176at2759"/>
<evidence type="ECO:0000313" key="3">
    <source>
        <dbReference type="Proteomes" id="UP000038040"/>
    </source>
</evidence>
<protein>
    <submittedName>
        <fullName evidence="5">LEM domain-containing protein</fullName>
    </submittedName>
</protein>
<feature type="region of interest" description="Disordered" evidence="1">
    <location>
        <begin position="114"/>
        <end position="189"/>
    </location>
</feature>
<evidence type="ECO:0000256" key="1">
    <source>
        <dbReference type="SAM" id="MobiDB-lite"/>
    </source>
</evidence>
<dbReference type="Proteomes" id="UP000038040">
    <property type="component" value="Unplaced"/>
</dbReference>
<proteinExistence type="predicted"/>
<organism evidence="3 5">
    <name type="scientific">Dracunculus medinensis</name>
    <name type="common">Guinea worm</name>
    <dbReference type="NCBI Taxonomy" id="318479"/>
    <lineage>
        <taxon>Eukaryota</taxon>
        <taxon>Metazoa</taxon>
        <taxon>Ecdysozoa</taxon>
        <taxon>Nematoda</taxon>
        <taxon>Chromadorea</taxon>
        <taxon>Rhabditida</taxon>
        <taxon>Spirurina</taxon>
        <taxon>Dracunculoidea</taxon>
        <taxon>Dracunculidae</taxon>
        <taxon>Dracunculus</taxon>
    </lineage>
</organism>